<feature type="region of interest" description="Disordered" evidence="1">
    <location>
        <begin position="1"/>
        <end position="60"/>
    </location>
</feature>
<feature type="compositionally biased region" description="Basic residues" evidence="1">
    <location>
        <begin position="1"/>
        <end position="12"/>
    </location>
</feature>
<dbReference type="RefSeq" id="XP_007366901.1">
    <property type="nucleotide sequence ID" value="XM_007366839.1"/>
</dbReference>
<feature type="compositionally biased region" description="Polar residues" evidence="1">
    <location>
        <begin position="32"/>
        <end position="53"/>
    </location>
</feature>
<gene>
    <name evidence="2" type="ORF">DICSQDRAFT_137572</name>
</gene>
<dbReference type="OrthoDB" id="3256283at2759"/>
<dbReference type="OMA" id="DPMECLP"/>
<evidence type="ECO:0000313" key="3">
    <source>
        <dbReference type="Proteomes" id="UP000053319"/>
    </source>
</evidence>
<dbReference type="AlphaFoldDB" id="R7SWY7"/>
<evidence type="ECO:0000256" key="1">
    <source>
        <dbReference type="SAM" id="MobiDB-lite"/>
    </source>
</evidence>
<protein>
    <submittedName>
        <fullName evidence="2">Uncharacterized protein</fullName>
    </submittedName>
</protein>
<name>R7SWY7_DICSQ</name>
<organism evidence="2 3">
    <name type="scientific">Dichomitus squalens (strain LYAD-421)</name>
    <name type="common">Western red white-rot fungus</name>
    <dbReference type="NCBI Taxonomy" id="732165"/>
    <lineage>
        <taxon>Eukaryota</taxon>
        <taxon>Fungi</taxon>
        <taxon>Dikarya</taxon>
        <taxon>Basidiomycota</taxon>
        <taxon>Agaricomycotina</taxon>
        <taxon>Agaricomycetes</taxon>
        <taxon>Polyporales</taxon>
        <taxon>Polyporaceae</taxon>
        <taxon>Dichomitus</taxon>
    </lineage>
</organism>
<dbReference type="HOGENOM" id="CLU_072855_1_0_1"/>
<evidence type="ECO:0000313" key="2">
    <source>
        <dbReference type="EMBL" id="EJF60483.1"/>
    </source>
</evidence>
<dbReference type="GeneID" id="18835632"/>
<sequence length="256" mass="27666">MPPKTKTAKKRARSPEPAATKRASKRGKKDASATSSIVEDTTQTQTQDASNIDPSKAVKPADAPSFQGAFDLYAMELPFLNSVFTPARDYAALLEVIRTYQAKPDNSARIYLPADVSTAGRLQSGVIEDPLEDMPFELALSLLTLKNSLSFTACESSGAYFSEPTKASAGITGSVDLENDHCGVSSTSGSFKMRRAWVSSTGKDEIFEGFASVKIVYSGMYRRKSFENGCTVSFPFWAIRACVGEDGKEIGLQPLQ</sequence>
<accession>R7SWY7</accession>
<proteinExistence type="predicted"/>
<dbReference type="Proteomes" id="UP000053319">
    <property type="component" value="Unassembled WGS sequence"/>
</dbReference>
<reference evidence="2 3" key="1">
    <citation type="journal article" date="2012" name="Science">
        <title>The Paleozoic origin of enzymatic lignin decomposition reconstructed from 31 fungal genomes.</title>
        <authorList>
            <person name="Floudas D."/>
            <person name="Binder M."/>
            <person name="Riley R."/>
            <person name="Barry K."/>
            <person name="Blanchette R.A."/>
            <person name="Henrissat B."/>
            <person name="Martinez A.T."/>
            <person name="Otillar R."/>
            <person name="Spatafora J.W."/>
            <person name="Yadav J.S."/>
            <person name="Aerts A."/>
            <person name="Benoit I."/>
            <person name="Boyd A."/>
            <person name="Carlson A."/>
            <person name="Copeland A."/>
            <person name="Coutinho P.M."/>
            <person name="de Vries R.P."/>
            <person name="Ferreira P."/>
            <person name="Findley K."/>
            <person name="Foster B."/>
            <person name="Gaskell J."/>
            <person name="Glotzer D."/>
            <person name="Gorecki P."/>
            <person name="Heitman J."/>
            <person name="Hesse C."/>
            <person name="Hori C."/>
            <person name="Igarashi K."/>
            <person name="Jurgens J.A."/>
            <person name="Kallen N."/>
            <person name="Kersten P."/>
            <person name="Kohler A."/>
            <person name="Kuees U."/>
            <person name="Kumar T.K.A."/>
            <person name="Kuo A."/>
            <person name="LaButti K."/>
            <person name="Larrondo L.F."/>
            <person name="Lindquist E."/>
            <person name="Ling A."/>
            <person name="Lombard V."/>
            <person name="Lucas S."/>
            <person name="Lundell T."/>
            <person name="Martin R."/>
            <person name="McLaughlin D.J."/>
            <person name="Morgenstern I."/>
            <person name="Morin E."/>
            <person name="Murat C."/>
            <person name="Nagy L.G."/>
            <person name="Nolan M."/>
            <person name="Ohm R.A."/>
            <person name="Patyshakuliyeva A."/>
            <person name="Rokas A."/>
            <person name="Ruiz-Duenas F.J."/>
            <person name="Sabat G."/>
            <person name="Salamov A."/>
            <person name="Samejima M."/>
            <person name="Schmutz J."/>
            <person name="Slot J.C."/>
            <person name="St John F."/>
            <person name="Stenlid J."/>
            <person name="Sun H."/>
            <person name="Sun S."/>
            <person name="Syed K."/>
            <person name="Tsang A."/>
            <person name="Wiebenga A."/>
            <person name="Young D."/>
            <person name="Pisabarro A."/>
            <person name="Eastwood D.C."/>
            <person name="Martin F."/>
            <person name="Cullen D."/>
            <person name="Grigoriev I.V."/>
            <person name="Hibbett D.S."/>
        </authorList>
    </citation>
    <scope>NUCLEOTIDE SEQUENCE [LARGE SCALE GENOMIC DNA]</scope>
    <source>
        <strain evidence="2 3">LYAD-421 SS1</strain>
    </source>
</reference>
<dbReference type="EMBL" id="JH719416">
    <property type="protein sequence ID" value="EJF60483.1"/>
    <property type="molecule type" value="Genomic_DNA"/>
</dbReference>
<dbReference type="KEGG" id="dsq:DICSQDRAFT_137572"/>